<sequence length="113" mass="12567">MKAMAIYIPLAKEYVFERRARRVIFLIIGLCAVGYIYFVSTSVLYIIARKDAHTQISQVESQVATLESEYFVLSSTISIEEAEKLGLVSVSKKNFVTRTSVHASLSEVASNGL</sequence>
<reference evidence="3" key="1">
    <citation type="submission" date="2017-09" db="EMBL/GenBank/DDBJ databases">
        <title>Depth-based differentiation of microbial function through sediment-hosted aquifers and enrichment of novel symbionts in the deep terrestrial subsurface.</title>
        <authorList>
            <person name="Probst A.J."/>
            <person name="Ladd B."/>
            <person name="Jarett J.K."/>
            <person name="Geller-Mcgrath D.E."/>
            <person name="Sieber C.M.K."/>
            <person name="Emerson J.B."/>
            <person name="Anantharaman K."/>
            <person name="Thomas B.C."/>
            <person name="Malmstrom R."/>
            <person name="Stieglmeier M."/>
            <person name="Klingl A."/>
            <person name="Woyke T."/>
            <person name="Ryan C.M."/>
            <person name="Banfield J.F."/>
        </authorList>
    </citation>
    <scope>NUCLEOTIDE SEQUENCE [LARGE SCALE GENOMIC DNA]</scope>
</reference>
<keyword evidence="1" id="KW-0472">Membrane</keyword>
<protein>
    <submittedName>
        <fullName evidence="2">Uncharacterized protein</fullName>
    </submittedName>
</protein>
<dbReference type="EMBL" id="PFBF01000003">
    <property type="protein sequence ID" value="PIR86580.1"/>
    <property type="molecule type" value="Genomic_DNA"/>
</dbReference>
<evidence type="ECO:0000256" key="1">
    <source>
        <dbReference type="SAM" id="Phobius"/>
    </source>
</evidence>
<accession>A0A2H0UJM0</accession>
<comment type="caution">
    <text evidence="2">The sequence shown here is derived from an EMBL/GenBank/DDBJ whole genome shotgun (WGS) entry which is preliminary data.</text>
</comment>
<dbReference type="Proteomes" id="UP000230706">
    <property type="component" value="Unassembled WGS sequence"/>
</dbReference>
<name>A0A2H0UJM0_9BACT</name>
<gene>
    <name evidence="2" type="ORF">COU13_00160</name>
</gene>
<evidence type="ECO:0000313" key="3">
    <source>
        <dbReference type="Proteomes" id="UP000230706"/>
    </source>
</evidence>
<dbReference type="AlphaFoldDB" id="A0A2H0UJM0"/>
<keyword evidence="1" id="KW-1133">Transmembrane helix</keyword>
<evidence type="ECO:0000313" key="2">
    <source>
        <dbReference type="EMBL" id="PIR86580.1"/>
    </source>
</evidence>
<feature type="transmembrane region" description="Helical" evidence="1">
    <location>
        <begin position="23"/>
        <end position="48"/>
    </location>
</feature>
<keyword evidence="1" id="KW-0812">Transmembrane</keyword>
<organism evidence="2 3">
    <name type="scientific">Candidatus Kaiserbacteria bacterium CG10_big_fil_rev_8_21_14_0_10_43_70</name>
    <dbReference type="NCBI Taxonomy" id="1974605"/>
    <lineage>
        <taxon>Bacteria</taxon>
        <taxon>Candidatus Kaiseribacteriota</taxon>
    </lineage>
</organism>
<proteinExistence type="predicted"/>